<dbReference type="RefSeq" id="WP_095983984.1">
    <property type="nucleotide sequence ID" value="NZ_CP022098.1"/>
</dbReference>
<name>A0A250IVN6_9BACT</name>
<evidence type="ECO:0000313" key="2">
    <source>
        <dbReference type="EMBL" id="ATB35338.1"/>
    </source>
</evidence>
<dbReference type="KEGG" id="cfus:CYFUS_000750"/>
<reference evidence="2 3" key="1">
    <citation type="submission" date="2017-06" db="EMBL/GenBank/DDBJ databases">
        <title>Sequencing and comparative analysis of myxobacterial genomes.</title>
        <authorList>
            <person name="Rupp O."/>
            <person name="Goesmann A."/>
            <person name="Sogaard-Andersen L."/>
        </authorList>
    </citation>
    <scope>NUCLEOTIDE SEQUENCE [LARGE SCALE GENOMIC DNA]</scope>
    <source>
        <strain evidence="2 3">DSM 52655</strain>
    </source>
</reference>
<proteinExistence type="predicted"/>
<dbReference type="Proteomes" id="UP000217257">
    <property type="component" value="Chromosome"/>
</dbReference>
<organism evidence="2 3">
    <name type="scientific">Cystobacter fuscus</name>
    <dbReference type="NCBI Taxonomy" id="43"/>
    <lineage>
        <taxon>Bacteria</taxon>
        <taxon>Pseudomonadati</taxon>
        <taxon>Myxococcota</taxon>
        <taxon>Myxococcia</taxon>
        <taxon>Myxococcales</taxon>
        <taxon>Cystobacterineae</taxon>
        <taxon>Archangiaceae</taxon>
        <taxon>Cystobacter</taxon>
    </lineage>
</organism>
<evidence type="ECO:0000256" key="1">
    <source>
        <dbReference type="SAM" id="SignalP"/>
    </source>
</evidence>
<evidence type="ECO:0008006" key="4">
    <source>
        <dbReference type="Google" id="ProtNLM"/>
    </source>
</evidence>
<evidence type="ECO:0000313" key="3">
    <source>
        <dbReference type="Proteomes" id="UP000217257"/>
    </source>
</evidence>
<feature type="chain" id="PRO_5013236294" description="Lipoprotein" evidence="1">
    <location>
        <begin position="26"/>
        <end position="210"/>
    </location>
</feature>
<gene>
    <name evidence="2" type="ORF">CYFUS_000750</name>
</gene>
<dbReference type="EMBL" id="CP022098">
    <property type="protein sequence ID" value="ATB35338.1"/>
    <property type="molecule type" value="Genomic_DNA"/>
</dbReference>
<sequence>MIASLKRFLVGAAFTSMALPSMAMAGTTCVYVLGHTPGGTVTTPAVPIVVPASQALTEPVRVHLDETAQNILGYSLNLPGLDLGTEGTPLFSLPEINEEIPSFSLTIPQVDLTRYRCVDVSGVTVPAIPYYIPASAILLPGGFVDVGAIYFNITGHELTVPGKLLTFDGKQIIFPEQSGSTPSIPVTTPDMSVTFNVNAATVVVRYLQPL</sequence>
<feature type="signal peptide" evidence="1">
    <location>
        <begin position="1"/>
        <end position="25"/>
    </location>
</feature>
<dbReference type="AlphaFoldDB" id="A0A250IVN6"/>
<accession>A0A250IVN6</accession>
<protein>
    <recommendedName>
        <fullName evidence="4">Lipoprotein</fullName>
    </recommendedName>
</protein>
<keyword evidence="1" id="KW-0732">Signal</keyword>